<proteinExistence type="predicted"/>
<dbReference type="AlphaFoldDB" id="A0A2T4BUT3"/>
<sequence>MAFDDSFLSPRGLLVNNHSNFVCHGPNFSKLQEATQATETLPYSDQTFIQTIGFSDYGFQELYVDIVTPLINDFWTYGYRHVGEVCQTIVELSSTAEADYNKIFDALARLYGNESDNDALRSQVQQTIRERLERLSSLSESADETANLLKGAIENVTGMQMLVKRIKDAQLGSQDTVERLRKCHEGERDGDENFQDDLDALERLKNLIDTQNMEDDTQGSLQNLQQAVGATVEIVNDLTALSDYVAEHTEPGPGPLLNLEKATLLEMWSNLGVEVQKFIDDYMS</sequence>
<dbReference type="OrthoDB" id="4427207at2759"/>
<accession>A0A2T4BUT3</accession>
<protein>
    <submittedName>
        <fullName evidence="1">Uncharacterized protein</fullName>
    </submittedName>
</protein>
<organism evidence="1 2">
    <name type="scientific">Trichoderma longibrachiatum ATCC 18648</name>
    <dbReference type="NCBI Taxonomy" id="983965"/>
    <lineage>
        <taxon>Eukaryota</taxon>
        <taxon>Fungi</taxon>
        <taxon>Dikarya</taxon>
        <taxon>Ascomycota</taxon>
        <taxon>Pezizomycotina</taxon>
        <taxon>Sordariomycetes</taxon>
        <taxon>Hypocreomycetidae</taxon>
        <taxon>Hypocreales</taxon>
        <taxon>Hypocreaceae</taxon>
        <taxon>Trichoderma</taxon>
    </lineage>
</organism>
<name>A0A2T4BUT3_TRILO</name>
<evidence type="ECO:0000313" key="1">
    <source>
        <dbReference type="EMBL" id="PTB73083.1"/>
    </source>
</evidence>
<evidence type="ECO:0000313" key="2">
    <source>
        <dbReference type="Proteomes" id="UP000240760"/>
    </source>
</evidence>
<keyword evidence="2" id="KW-1185">Reference proteome</keyword>
<dbReference type="Proteomes" id="UP000240760">
    <property type="component" value="Unassembled WGS sequence"/>
</dbReference>
<reference evidence="1 2" key="1">
    <citation type="submission" date="2016-07" db="EMBL/GenBank/DDBJ databases">
        <title>Multiple horizontal gene transfer events from other fungi enriched the ability of initially mycotrophic Trichoderma (Ascomycota) to feed on dead plant biomass.</title>
        <authorList>
            <consortium name="DOE Joint Genome Institute"/>
            <person name="Aerts A."/>
            <person name="Atanasova L."/>
            <person name="Chenthamara K."/>
            <person name="Zhang J."/>
            <person name="Grujic M."/>
            <person name="Henrissat B."/>
            <person name="Kuo A."/>
            <person name="Salamov A."/>
            <person name="Lipzen A."/>
            <person name="Labutti K."/>
            <person name="Barry K."/>
            <person name="Miao Y."/>
            <person name="Rahimi M.J."/>
            <person name="Shen Q."/>
            <person name="Grigoriev I.V."/>
            <person name="Kubicek C.P."/>
            <person name="Druzhinina I.S."/>
        </authorList>
    </citation>
    <scope>NUCLEOTIDE SEQUENCE [LARGE SCALE GENOMIC DNA]</scope>
    <source>
        <strain evidence="1 2">ATCC 18648</strain>
    </source>
</reference>
<gene>
    <name evidence="1" type="ORF">M440DRAFT_1447612</name>
</gene>
<dbReference type="EMBL" id="KZ679139">
    <property type="protein sequence ID" value="PTB73083.1"/>
    <property type="molecule type" value="Genomic_DNA"/>
</dbReference>